<dbReference type="OrthoDB" id="556502at2"/>
<dbReference type="RefSeq" id="WP_076350094.1">
    <property type="nucleotide sequence ID" value="NZ_CP019082.1"/>
</dbReference>
<dbReference type="KEGG" id="pbor:BSF38_05361"/>
<dbReference type="Gene3D" id="3.40.50.1820">
    <property type="entry name" value="alpha/beta hydrolase"/>
    <property type="match status" value="1"/>
</dbReference>
<gene>
    <name evidence="2" type="primary">lip</name>
    <name evidence="2" type="ORF">BSF38_05361</name>
</gene>
<dbReference type="InterPro" id="IPR029058">
    <property type="entry name" value="AB_hydrolase_fold"/>
</dbReference>
<protein>
    <submittedName>
        <fullName evidence="2">Lactonizing lipase</fullName>
        <ecNumber evidence="2">3.1.1.3</ecNumber>
    </submittedName>
</protein>
<dbReference type="EMBL" id="CP019082">
    <property type="protein sequence ID" value="APW63784.1"/>
    <property type="molecule type" value="Genomic_DNA"/>
</dbReference>
<dbReference type="InterPro" id="IPR000073">
    <property type="entry name" value="AB_hydrolase_1"/>
</dbReference>
<name>A0A1U7CXW1_9BACT</name>
<proteinExistence type="predicted"/>
<evidence type="ECO:0000313" key="3">
    <source>
        <dbReference type="Proteomes" id="UP000186309"/>
    </source>
</evidence>
<evidence type="ECO:0000259" key="1">
    <source>
        <dbReference type="Pfam" id="PF00561"/>
    </source>
</evidence>
<organism evidence="2 3">
    <name type="scientific">Paludisphaera borealis</name>
    <dbReference type="NCBI Taxonomy" id="1387353"/>
    <lineage>
        <taxon>Bacteria</taxon>
        <taxon>Pseudomonadati</taxon>
        <taxon>Planctomycetota</taxon>
        <taxon>Planctomycetia</taxon>
        <taxon>Isosphaerales</taxon>
        <taxon>Isosphaeraceae</taxon>
        <taxon>Paludisphaera</taxon>
    </lineage>
</organism>
<sequence>MIGRLQAPIVLAHGLFGFSRIGIGPLTLTSYFRGIPQALRDAGNRVLVTRVHPIASIDFRAQRLGYRILTNFPDEPVHVIGHSMGGLDTRRLLAEPGWRKRILSLTTIGSPHQGTIIADFAKLKVGRIFRLLSALGIDHRGCLDVTRRAARHFHRMYPQPDDLPCFSLAGEPNADDVAWPLHRLFEALSEMEGSNDGLVPAESARAFGEPLPSWPLDHLRQMNWLTPPEDAGSDHSVPALYGRIVDNLVALGFGADEDQPPCEHRAATTAGPVI</sequence>
<dbReference type="Pfam" id="PF00561">
    <property type="entry name" value="Abhydrolase_1"/>
    <property type="match status" value="1"/>
</dbReference>
<dbReference type="GO" id="GO:0004806">
    <property type="term" value="F:triacylglycerol lipase activity"/>
    <property type="evidence" value="ECO:0007669"/>
    <property type="project" value="UniProtKB-EC"/>
</dbReference>
<dbReference type="SUPFAM" id="SSF53474">
    <property type="entry name" value="alpha/beta-Hydrolases"/>
    <property type="match status" value="1"/>
</dbReference>
<dbReference type="PANTHER" id="PTHR11440">
    <property type="entry name" value="LECITHIN-CHOLESTEROL ACYLTRANSFERASE-RELATED"/>
    <property type="match status" value="1"/>
</dbReference>
<dbReference type="EC" id="3.1.1.3" evidence="2"/>
<dbReference type="STRING" id="1387353.BSF38_05361"/>
<accession>A0A1U7CXW1</accession>
<keyword evidence="2" id="KW-0378">Hydrolase</keyword>
<keyword evidence="3" id="KW-1185">Reference proteome</keyword>
<reference evidence="3" key="1">
    <citation type="submission" date="2016-12" db="EMBL/GenBank/DDBJ databases">
        <title>Comparative genomics of four Isosphaeraceae planctomycetes: a common pool of plasmids and glycoside hydrolase genes.</title>
        <authorList>
            <person name="Ivanova A."/>
        </authorList>
    </citation>
    <scope>NUCLEOTIDE SEQUENCE [LARGE SCALE GENOMIC DNA]</scope>
    <source>
        <strain evidence="3">PX4</strain>
    </source>
</reference>
<feature type="domain" description="AB hydrolase-1" evidence="1">
    <location>
        <begin position="67"/>
        <end position="156"/>
    </location>
</feature>
<dbReference type="Proteomes" id="UP000186309">
    <property type="component" value="Chromosome"/>
</dbReference>
<evidence type="ECO:0000313" key="2">
    <source>
        <dbReference type="EMBL" id="APW63784.1"/>
    </source>
</evidence>
<dbReference type="AlphaFoldDB" id="A0A1U7CXW1"/>